<dbReference type="AlphaFoldDB" id="A0AB39ZAD8"/>
<organism evidence="2 3">
    <name type="scientific">Drosophila suzukii</name>
    <name type="common">Spotted-wing drosophila fruit fly</name>
    <dbReference type="NCBI Taxonomy" id="28584"/>
    <lineage>
        <taxon>Eukaryota</taxon>
        <taxon>Metazoa</taxon>
        <taxon>Ecdysozoa</taxon>
        <taxon>Arthropoda</taxon>
        <taxon>Hexapoda</taxon>
        <taxon>Insecta</taxon>
        <taxon>Pterygota</taxon>
        <taxon>Neoptera</taxon>
        <taxon>Endopterygota</taxon>
        <taxon>Diptera</taxon>
        <taxon>Brachycera</taxon>
        <taxon>Muscomorpha</taxon>
        <taxon>Ephydroidea</taxon>
        <taxon>Drosophilidae</taxon>
        <taxon>Drosophila</taxon>
        <taxon>Sophophora</taxon>
    </lineage>
</organism>
<name>A0AB39ZAD8_DROSZ</name>
<accession>A0AB39ZAD8</accession>
<evidence type="ECO:0000313" key="2">
    <source>
        <dbReference type="Proteomes" id="UP001652628"/>
    </source>
</evidence>
<evidence type="ECO:0000313" key="3">
    <source>
        <dbReference type="RefSeq" id="XP_016931209.3"/>
    </source>
</evidence>
<proteinExistence type="predicted"/>
<dbReference type="RefSeq" id="XP_016931209.3">
    <property type="nucleotide sequence ID" value="XM_017075720.4"/>
</dbReference>
<keyword evidence="1" id="KW-0732">Signal</keyword>
<evidence type="ECO:0000256" key="1">
    <source>
        <dbReference type="SAM" id="SignalP"/>
    </source>
</evidence>
<keyword evidence="2" id="KW-1185">Reference proteome</keyword>
<feature type="signal peptide" evidence="1">
    <location>
        <begin position="1"/>
        <end position="15"/>
    </location>
</feature>
<gene>
    <name evidence="3" type="primary">Sfp33A1</name>
</gene>
<protein>
    <submittedName>
        <fullName evidence="3">Uncharacterized protein Sfp33A1</fullName>
    </submittedName>
</protein>
<sequence length="93" mass="10736">MKFFICLSLLLACSGLKVTEDNIITELCFKPYTGPACQKMKTFYWNKDKKACSISNYLMEPCGFFHKKETCNTICSKESWTLPDLEKYVSKLP</sequence>
<reference evidence="3" key="2">
    <citation type="submission" date="2025-08" db="UniProtKB">
        <authorList>
            <consortium name="RefSeq"/>
        </authorList>
    </citation>
    <scope>IDENTIFICATION</scope>
</reference>
<reference evidence="2" key="1">
    <citation type="submission" date="2025-05" db="UniProtKB">
        <authorList>
            <consortium name="RefSeq"/>
        </authorList>
    </citation>
    <scope>NUCLEOTIDE SEQUENCE [LARGE SCALE GENOMIC DNA]</scope>
</reference>
<dbReference type="Proteomes" id="UP001652628">
    <property type="component" value="Chromosome 2L"/>
</dbReference>
<feature type="chain" id="PRO_5045350736" evidence="1">
    <location>
        <begin position="16"/>
        <end position="93"/>
    </location>
</feature>
<dbReference type="GeneID" id="108010788"/>